<evidence type="ECO:0000313" key="1">
    <source>
        <dbReference type="EMBL" id="MES4991181.1"/>
    </source>
</evidence>
<dbReference type="Proteomes" id="UP001438189">
    <property type="component" value="Unassembled WGS sequence"/>
</dbReference>
<dbReference type="EMBL" id="JBETME010000004">
    <property type="protein sequence ID" value="MES4991181.1"/>
    <property type="molecule type" value="Genomic_DNA"/>
</dbReference>
<sequence>MKNASMGRPFAQTWIALEPLPSLLLTPESLSCAAKGCQISQNRLKRRHFRSYFAQMIFKAANLADIVHKCMAVA</sequence>
<reference evidence="1 2" key="1">
    <citation type="submission" date="2024-06" db="EMBL/GenBank/DDBJ databases">
        <title>Genome sequencing of Agrobacterium spp. from tobacco in Serbia.</title>
        <authorList>
            <person name="Ilicic R.J."/>
            <person name="Studholme D.J."/>
            <person name="Jelusic A."/>
            <person name="Barac G."/>
            <person name="Bagi F."/>
            <person name="Popovic Milovanovic T."/>
        </authorList>
    </citation>
    <scope>NUCLEOTIDE SEQUENCE [LARGE SCALE GENOMIC DNA]</scope>
    <source>
        <strain evidence="1 2">DA1</strain>
    </source>
</reference>
<organism evidence="1 2">
    <name type="scientific">Agrobacterium radiobacter</name>
    <dbReference type="NCBI Taxonomy" id="362"/>
    <lineage>
        <taxon>Bacteria</taxon>
        <taxon>Pseudomonadati</taxon>
        <taxon>Pseudomonadota</taxon>
        <taxon>Alphaproteobacteria</taxon>
        <taxon>Hyphomicrobiales</taxon>
        <taxon>Rhizobiaceae</taxon>
        <taxon>Rhizobium/Agrobacterium group</taxon>
        <taxon>Agrobacterium</taxon>
        <taxon>Agrobacterium tumefaciens complex</taxon>
    </lineage>
</organism>
<gene>
    <name evidence="1" type="ORF">ABVB70_12645</name>
</gene>
<evidence type="ECO:0000313" key="2">
    <source>
        <dbReference type="Proteomes" id="UP001438189"/>
    </source>
</evidence>
<name>A0ABD5LLR2_AGRRD</name>
<proteinExistence type="predicted"/>
<dbReference type="AlphaFoldDB" id="A0ABD5LLR2"/>
<evidence type="ECO:0008006" key="3">
    <source>
        <dbReference type="Google" id="ProtNLM"/>
    </source>
</evidence>
<dbReference type="RefSeq" id="WP_111794642.1">
    <property type="nucleotide sequence ID" value="NZ_JBETME010000004.1"/>
</dbReference>
<comment type="caution">
    <text evidence="1">The sequence shown here is derived from an EMBL/GenBank/DDBJ whole genome shotgun (WGS) entry which is preliminary data.</text>
</comment>
<protein>
    <recommendedName>
        <fullName evidence="3">Transposase</fullName>
    </recommendedName>
</protein>
<accession>A0ABD5LLR2</accession>